<evidence type="ECO:0000313" key="2">
    <source>
        <dbReference type="Proteomes" id="UP000688137"/>
    </source>
</evidence>
<dbReference type="OMA" id="FLIKQYR"/>
<protein>
    <submittedName>
        <fullName evidence="1">Uncharacterized protein</fullName>
    </submittedName>
</protein>
<evidence type="ECO:0000313" key="1">
    <source>
        <dbReference type="EMBL" id="CAD8094644.1"/>
    </source>
</evidence>
<organism evidence="1 2">
    <name type="scientific">Paramecium primaurelia</name>
    <dbReference type="NCBI Taxonomy" id="5886"/>
    <lineage>
        <taxon>Eukaryota</taxon>
        <taxon>Sar</taxon>
        <taxon>Alveolata</taxon>
        <taxon>Ciliophora</taxon>
        <taxon>Intramacronucleata</taxon>
        <taxon>Oligohymenophorea</taxon>
        <taxon>Peniculida</taxon>
        <taxon>Parameciidae</taxon>
        <taxon>Paramecium</taxon>
    </lineage>
</organism>
<proteinExistence type="predicted"/>
<keyword evidence="2" id="KW-1185">Reference proteome</keyword>
<dbReference type="AlphaFoldDB" id="A0A8S1P1T2"/>
<accession>A0A8S1P1T2</accession>
<comment type="caution">
    <text evidence="1">The sequence shown here is derived from an EMBL/GenBank/DDBJ whole genome shotgun (WGS) entry which is preliminary data.</text>
</comment>
<dbReference type="EMBL" id="CAJJDM010000099">
    <property type="protein sequence ID" value="CAD8094644.1"/>
    <property type="molecule type" value="Genomic_DNA"/>
</dbReference>
<reference evidence="1" key="1">
    <citation type="submission" date="2021-01" db="EMBL/GenBank/DDBJ databases">
        <authorList>
            <consortium name="Genoscope - CEA"/>
            <person name="William W."/>
        </authorList>
    </citation>
    <scope>NUCLEOTIDE SEQUENCE</scope>
</reference>
<sequence>MMNEFFYRICFQTLRTLCELKLITNQEKLYLKEIVVQNQFEIPENLDTNQLSLFFLFQIKQYRRELQIKNSELLIIDEETDEEQV</sequence>
<gene>
    <name evidence="1" type="ORF">PPRIM_AZ9-3.1.T0960125</name>
</gene>
<dbReference type="Proteomes" id="UP000688137">
    <property type="component" value="Unassembled WGS sequence"/>
</dbReference>
<name>A0A8S1P1T2_PARPR</name>